<name>A0A9D2AYK7_9SPHI</name>
<dbReference type="Gene3D" id="1.20.5.2050">
    <property type="match status" value="1"/>
</dbReference>
<dbReference type="Gene3D" id="3.90.75.20">
    <property type="match status" value="1"/>
</dbReference>
<keyword evidence="2" id="KW-0378">Hydrolase</keyword>
<accession>A0A9D2AYK7</accession>
<dbReference type="SUPFAM" id="SSF54171">
    <property type="entry name" value="DNA-binding domain"/>
    <property type="match status" value="1"/>
</dbReference>
<evidence type="ECO:0000259" key="1">
    <source>
        <dbReference type="Pfam" id="PF13392"/>
    </source>
</evidence>
<dbReference type="SUPFAM" id="SSF54060">
    <property type="entry name" value="His-Me finger endonucleases"/>
    <property type="match status" value="1"/>
</dbReference>
<dbReference type="Proteomes" id="UP000824156">
    <property type="component" value="Unassembled WGS sequence"/>
</dbReference>
<evidence type="ECO:0000313" key="3">
    <source>
        <dbReference type="Proteomes" id="UP000824156"/>
    </source>
</evidence>
<dbReference type="InterPro" id="IPR003615">
    <property type="entry name" value="HNH_nuc"/>
</dbReference>
<organism evidence="2 3">
    <name type="scientific">Candidatus Sphingobacterium stercoripullorum</name>
    <dbReference type="NCBI Taxonomy" id="2838759"/>
    <lineage>
        <taxon>Bacteria</taxon>
        <taxon>Pseudomonadati</taxon>
        <taxon>Bacteroidota</taxon>
        <taxon>Sphingobacteriia</taxon>
        <taxon>Sphingobacteriales</taxon>
        <taxon>Sphingobacteriaceae</taxon>
        <taxon>Sphingobacterium</taxon>
    </lineage>
</organism>
<dbReference type="InterPro" id="IPR016177">
    <property type="entry name" value="DNA-bd_dom_sf"/>
</dbReference>
<dbReference type="Pfam" id="PF13392">
    <property type="entry name" value="HNH_3"/>
    <property type="match status" value="1"/>
</dbReference>
<gene>
    <name evidence="2" type="ORF">H9853_06480</name>
</gene>
<feature type="domain" description="HNH nuclease" evidence="1">
    <location>
        <begin position="74"/>
        <end position="120"/>
    </location>
</feature>
<reference evidence="2" key="1">
    <citation type="journal article" date="2021" name="PeerJ">
        <title>Extensive microbial diversity within the chicken gut microbiome revealed by metagenomics and culture.</title>
        <authorList>
            <person name="Gilroy R."/>
            <person name="Ravi A."/>
            <person name="Getino M."/>
            <person name="Pursley I."/>
            <person name="Horton D.L."/>
            <person name="Alikhan N.F."/>
            <person name="Baker D."/>
            <person name="Gharbi K."/>
            <person name="Hall N."/>
            <person name="Watson M."/>
            <person name="Adriaenssens E.M."/>
            <person name="Foster-Nyarko E."/>
            <person name="Jarju S."/>
            <person name="Secka A."/>
            <person name="Antonio M."/>
            <person name="Oren A."/>
            <person name="Chaudhuri R.R."/>
            <person name="La Ragione R."/>
            <person name="Hildebrand F."/>
            <person name="Pallen M.J."/>
        </authorList>
    </citation>
    <scope>NUCLEOTIDE SEQUENCE</scope>
    <source>
        <strain evidence="2">1719</strain>
    </source>
</reference>
<proteinExistence type="predicted"/>
<dbReference type="InterPro" id="IPR044925">
    <property type="entry name" value="His-Me_finger_sf"/>
</dbReference>
<dbReference type="EMBL" id="DXEZ01000178">
    <property type="protein sequence ID" value="HIX54653.1"/>
    <property type="molecule type" value="Genomic_DNA"/>
</dbReference>
<reference evidence="2" key="2">
    <citation type="submission" date="2021-04" db="EMBL/GenBank/DDBJ databases">
        <authorList>
            <person name="Gilroy R."/>
        </authorList>
    </citation>
    <scope>NUCLEOTIDE SEQUENCE</scope>
    <source>
        <strain evidence="2">1719</strain>
    </source>
</reference>
<comment type="caution">
    <text evidence="2">The sequence shown here is derived from an EMBL/GenBank/DDBJ whole genome shotgun (WGS) entry which is preliminary data.</text>
</comment>
<dbReference type="GO" id="GO:0003677">
    <property type="term" value="F:DNA binding"/>
    <property type="evidence" value="ECO:0007669"/>
    <property type="project" value="InterPro"/>
</dbReference>
<keyword evidence="2" id="KW-0255">Endonuclease</keyword>
<dbReference type="GO" id="GO:0004519">
    <property type="term" value="F:endonuclease activity"/>
    <property type="evidence" value="ECO:0007669"/>
    <property type="project" value="UniProtKB-KW"/>
</dbReference>
<sequence>MALTNSNFIALKEKEYALSHEYLLSILDYNPETGIFKWKYANKLRRDSPNIGDIAGTTIDYKGYSNIVIGQNVYKAHRLAWFYQYGKWPDDNMEIDHIDGNPLNNKINNLRLVSGMQNSRNRKMHINNTSGHTGVYWHKKHQKWVAAIGNGKRKNGRALYDCLGYFDNYEDAVKAREAAEIKYNYTQPKR</sequence>
<dbReference type="AlphaFoldDB" id="A0A9D2AYK7"/>
<evidence type="ECO:0000313" key="2">
    <source>
        <dbReference type="EMBL" id="HIX54653.1"/>
    </source>
</evidence>
<protein>
    <submittedName>
        <fullName evidence="2">HNH endonuclease</fullName>
    </submittedName>
</protein>
<keyword evidence="2" id="KW-0540">Nuclease</keyword>